<dbReference type="GO" id="GO:0032588">
    <property type="term" value="C:trans-Golgi network membrane"/>
    <property type="evidence" value="ECO:0007669"/>
    <property type="project" value="TreeGrafter"/>
</dbReference>
<dbReference type="SUPFAM" id="SSF103657">
    <property type="entry name" value="BAR/IMD domain-like"/>
    <property type="match status" value="1"/>
</dbReference>
<dbReference type="WBParaSite" id="maker-unitig_21511-snap-gene-0.1-mRNA-1">
    <property type="protein sequence ID" value="maker-unitig_21511-snap-gene-0.1-mRNA-1"/>
    <property type="gene ID" value="maker-unitig_21511-snap-gene-0.1"/>
</dbReference>
<dbReference type="Pfam" id="PF06456">
    <property type="entry name" value="Arfaptin"/>
    <property type="match status" value="1"/>
</dbReference>
<name>A0A1I8F5R7_9PLAT</name>
<dbReference type="PANTHER" id="PTHR12141">
    <property type="entry name" value="ARFAPTIN-RELATED"/>
    <property type="match status" value="1"/>
</dbReference>
<dbReference type="InterPro" id="IPR030798">
    <property type="entry name" value="Arfaptin_fam"/>
</dbReference>
<dbReference type="AlphaFoldDB" id="A0A1I8F5R7"/>
<feature type="compositionally biased region" description="Polar residues" evidence="1">
    <location>
        <begin position="122"/>
        <end position="132"/>
    </location>
</feature>
<protein>
    <submittedName>
        <fullName evidence="4">AH domain-containing protein</fullName>
    </submittedName>
</protein>
<keyword evidence="3" id="KW-1185">Reference proteome</keyword>
<accession>A0A1I8F5R7</accession>
<reference evidence="4" key="1">
    <citation type="submission" date="2016-11" db="UniProtKB">
        <authorList>
            <consortium name="WormBaseParasite"/>
        </authorList>
    </citation>
    <scope>IDENTIFICATION</scope>
</reference>
<dbReference type="GO" id="GO:0006886">
    <property type="term" value="P:intracellular protein transport"/>
    <property type="evidence" value="ECO:0007669"/>
    <property type="project" value="TreeGrafter"/>
</dbReference>
<sequence length="155" mass="17210">NWKLLTSAIRPLQAMCDTQRVLADHFLTWPARSPRRSPPTFSRGADSQRGIAAQRRATAGGVLQAFCTPCPTLVNRTFEDALRTVSAYEFARVEFDAHRGDLDALSVRPSHGRTGAEVAKARSSNGNTKFGSRNSNNYGMTFELKCSSWMRTRSE</sequence>
<dbReference type="InterPro" id="IPR010504">
    <property type="entry name" value="AH_dom"/>
</dbReference>
<dbReference type="Gene3D" id="1.20.1270.60">
    <property type="entry name" value="Arfaptin homology (AH) domain/BAR domain"/>
    <property type="match status" value="1"/>
</dbReference>
<feature type="domain" description="AH" evidence="2">
    <location>
        <begin position="10"/>
        <end position="124"/>
    </location>
</feature>
<evidence type="ECO:0000259" key="2">
    <source>
        <dbReference type="Pfam" id="PF06456"/>
    </source>
</evidence>
<feature type="region of interest" description="Disordered" evidence="1">
    <location>
        <begin position="111"/>
        <end position="132"/>
    </location>
</feature>
<dbReference type="InterPro" id="IPR027267">
    <property type="entry name" value="AH/BAR_dom_sf"/>
</dbReference>
<dbReference type="GO" id="GO:0034315">
    <property type="term" value="P:regulation of Arp2/3 complex-mediated actin nucleation"/>
    <property type="evidence" value="ECO:0007669"/>
    <property type="project" value="TreeGrafter"/>
</dbReference>
<evidence type="ECO:0000313" key="4">
    <source>
        <dbReference type="WBParaSite" id="maker-unitig_21511-snap-gene-0.1-mRNA-1"/>
    </source>
</evidence>
<dbReference type="GO" id="GO:0019904">
    <property type="term" value="F:protein domain specific binding"/>
    <property type="evidence" value="ECO:0007669"/>
    <property type="project" value="InterPro"/>
</dbReference>
<dbReference type="PANTHER" id="PTHR12141:SF5">
    <property type="entry name" value="ARFAPTIN"/>
    <property type="match status" value="1"/>
</dbReference>
<dbReference type="Proteomes" id="UP000095280">
    <property type="component" value="Unplaced"/>
</dbReference>
<evidence type="ECO:0000313" key="3">
    <source>
        <dbReference type="Proteomes" id="UP000095280"/>
    </source>
</evidence>
<dbReference type="GO" id="GO:0005543">
    <property type="term" value="F:phospholipid binding"/>
    <property type="evidence" value="ECO:0007669"/>
    <property type="project" value="TreeGrafter"/>
</dbReference>
<organism evidence="3 4">
    <name type="scientific">Macrostomum lignano</name>
    <dbReference type="NCBI Taxonomy" id="282301"/>
    <lineage>
        <taxon>Eukaryota</taxon>
        <taxon>Metazoa</taxon>
        <taxon>Spiralia</taxon>
        <taxon>Lophotrochozoa</taxon>
        <taxon>Platyhelminthes</taxon>
        <taxon>Rhabditophora</taxon>
        <taxon>Macrostomorpha</taxon>
        <taxon>Macrostomida</taxon>
        <taxon>Macrostomidae</taxon>
        <taxon>Macrostomum</taxon>
    </lineage>
</organism>
<proteinExistence type="predicted"/>
<evidence type="ECO:0000256" key="1">
    <source>
        <dbReference type="SAM" id="MobiDB-lite"/>
    </source>
</evidence>